<dbReference type="SUPFAM" id="SSF53271">
    <property type="entry name" value="PRTase-like"/>
    <property type="match status" value="1"/>
</dbReference>
<organism evidence="2 3">
    <name type="scientific">Snodgrassella alvi</name>
    <dbReference type="NCBI Taxonomy" id="1196083"/>
    <lineage>
        <taxon>Bacteria</taxon>
        <taxon>Pseudomonadati</taxon>
        <taxon>Pseudomonadota</taxon>
        <taxon>Betaproteobacteria</taxon>
        <taxon>Neisseriales</taxon>
        <taxon>Neisseriaceae</taxon>
        <taxon>Snodgrassella</taxon>
    </lineage>
</organism>
<protein>
    <recommendedName>
        <fullName evidence="4">Phosphoribosyltransferase domain-containing protein</fullName>
    </recommendedName>
</protein>
<comment type="caution">
    <text evidence="2">The sequence shown here is derived from an EMBL/GenBank/DDBJ whole genome shotgun (WGS) entry which is preliminary data.</text>
</comment>
<sequence>MGIVSLLTSFWHACIGKPHCLLCHDYADGSGLCHPCWQDISSLQRSERDICLQCHSGNLTAGTCEQCGQHWPFARLYASYRYATPLRQILSAYKHQRQLALLDTLAALMLARPPQWLETAQIDAVLAMPLSRQRLFKRGFNQSQLLAASIARHYELPLLPPYCIDRSHRPPQSTLKKSARQRNVRGVFHLKQPVKKRNLLLIEDVVTTGATIAELAQTLKKSGAAQVFVWSLAHPD</sequence>
<name>A0A2N9X9N9_9NEIS</name>
<dbReference type="CDD" id="cd06223">
    <property type="entry name" value="PRTases_typeI"/>
    <property type="match status" value="1"/>
</dbReference>
<dbReference type="EMBL" id="MEIL01000016">
    <property type="protein sequence ID" value="PIT41561.1"/>
    <property type="molecule type" value="Genomic_DNA"/>
</dbReference>
<reference evidence="2" key="1">
    <citation type="journal article" date="2017" name="MBio">
        <title>Type VI secretion-mediated competition in the bee gut microbiome.</title>
        <authorList>
            <person name="Steele M.I."/>
            <person name="Kwong W.K."/>
            <person name="Powell J.E."/>
            <person name="Whiteley M."/>
            <person name="Moran N.A."/>
        </authorList>
    </citation>
    <scope>NUCLEOTIDE SEQUENCE [LARGE SCALE GENOMIC DNA]</scope>
    <source>
        <strain evidence="2">WkB273</strain>
    </source>
</reference>
<keyword evidence="3" id="KW-1185">Reference proteome</keyword>
<dbReference type="RefSeq" id="WP_100151496.1">
    <property type="nucleotide sequence ID" value="NZ_MEIL01000016.1"/>
</dbReference>
<evidence type="ECO:0000256" key="1">
    <source>
        <dbReference type="ARBA" id="ARBA00008007"/>
    </source>
</evidence>
<gene>
    <name evidence="2" type="ORF">BHC54_01185</name>
</gene>
<evidence type="ECO:0000313" key="3">
    <source>
        <dbReference type="Proteomes" id="UP000230202"/>
    </source>
</evidence>
<dbReference type="InterPro" id="IPR029057">
    <property type="entry name" value="PRTase-like"/>
</dbReference>
<evidence type="ECO:0008006" key="4">
    <source>
        <dbReference type="Google" id="ProtNLM"/>
    </source>
</evidence>
<dbReference type="Proteomes" id="UP000230202">
    <property type="component" value="Unassembled WGS sequence"/>
</dbReference>
<comment type="similarity">
    <text evidence="1">Belongs to the ComF/GntX family.</text>
</comment>
<dbReference type="PANTHER" id="PTHR47505">
    <property type="entry name" value="DNA UTILIZATION PROTEIN YHGH"/>
    <property type="match status" value="1"/>
</dbReference>
<dbReference type="AlphaFoldDB" id="A0A2N9X9N9"/>
<accession>A0A2N9X9N9</accession>
<dbReference type="InterPro" id="IPR051910">
    <property type="entry name" value="ComF/GntX_DNA_util-trans"/>
</dbReference>
<dbReference type="InterPro" id="IPR000836">
    <property type="entry name" value="PRTase_dom"/>
</dbReference>
<proteinExistence type="inferred from homology"/>
<dbReference type="PANTHER" id="PTHR47505:SF1">
    <property type="entry name" value="DNA UTILIZATION PROTEIN YHGH"/>
    <property type="match status" value="1"/>
</dbReference>
<evidence type="ECO:0000313" key="2">
    <source>
        <dbReference type="EMBL" id="PIT41561.1"/>
    </source>
</evidence>
<dbReference type="Gene3D" id="3.40.50.2020">
    <property type="match status" value="1"/>
</dbReference>